<reference evidence="2" key="1">
    <citation type="submission" date="2021-01" db="EMBL/GenBank/DDBJ databases">
        <authorList>
            <person name="Corre E."/>
            <person name="Pelletier E."/>
            <person name="Niang G."/>
            <person name="Scheremetjew M."/>
            <person name="Finn R."/>
            <person name="Kale V."/>
            <person name="Holt S."/>
            <person name="Cochrane G."/>
            <person name="Meng A."/>
            <person name="Brown T."/>
            <person name="Cohen L."/>
        </authorList>
    </citation>
    <scope>NUCLEOTIDE SEQUENCE</scope>
    <source>
        <strain evidence="2">CCMP 410</strain>
    </source>
</reference>
<sequence>MQQLEQIKKWNIFFCSPPKSRSKKSRRNKPRVPPPTQRLPPNNNSQLSADEKKTFLQLYLLIDGVKCHHNYKPLRDFAFAVPFSLQSVRNWKRARRRRLELTLKIRQGTDSFQLR</sequence>
<gene>
    <name evidence="2" type="ORF">GOCE00092_LOCUS23117</name>
</gene>
<protein>
    <submittedName>
        <fullName evidence="2">Uncharacterized protein</fullName>
    </submittedName>
</protein>
<proteinExistence type="predicted"/>
<feature type="compositionally biased region" description="Basic residues" evidence="1">
    <location>
        <begin position="20"/>
        <end position="30"/>
    </location>
</feature>
<dbReference type="AlphaFoldDB" id="A0A7S1YJ97"/>
<accession>A0A7S1YJ97</accession>
<evidence type="ECO:0000313" key="2">
    <source>
        <dbReference type="EMBL" id="CAD9303727.1"/>
    </source>
</evidence>
<feature type="region of interest" description="Disordered" evidence="1">
    <location>
        <begin position="15"/>
        <end position="48"/>
    </location>
</feature>
<dbReference type="EMBL" id="HBGK01044080">
    <property type="protein sequence ID" value="CAD9303727.1"/>
    <property type="molecule type" value="Transcribed_RNA"/>
</dbReference>
<organism evidence="2">
    <name type="scientific">Grammatophora oceanica</name>
    <dbReference type="NCBI Taxonomy" id="210454"/>
    <lineage>
        <taxon>Eukaryota</taxon>
        <taxon>Sar</taxon>
        <taxon>Stramenopiles</taxon>
        <taxon>Ochrophyta</taxon>
        <taxon>Bacillariophyta</taxon>
        <taxon>Fragilariophyceae</taxon>
        <taxon>Fragilariophycidae</taxon>
        <taxon>Rhabdonematales</taxon>
        <taxon>Grammatophoraceae</taxon>
        <taxon>Grammatophora</taxon>
    </lineage>
</organism>
<evidence type="ECO:0000256" key="1">
    <source>
        <dbReference type="SAM" id="MobiDB-lite"/>
    </source>
</evidence>
<name>A0A7S1YJ97_9STRA</name>